<dbReference type="EMBL" id="UINC01210979">
    <property type="protein sequence ID" value="SVE34680.1"/>
    <property type="molecule type" value="Genomic_DNA"/>
</dbReference>
<name>A0A383CRN0_9ZZZZ</name>
<keyword evidence="1" id="KW-0812">Transmembrane</keyword>
<gene>
    <name evidence="2" type="ORF">METZ01_LOCUS487534</name>
</gene>
<evidence type="ECO:0000256" key="1">
    <source>
        <dbReference type="SAM" id="Phobius"/>
    </source>
</evidence>
<sequence length="130" mass="14207">YLPGPQPLAILLDGPFPEASFVEAEEGRSALELTGIAPRENGSLLLIGSSEMFKNEHIATPGFQHRQLLLNAIAQMAYGQELATLQARSPTPRGFAFQSVQAKSLWRSLVVGLGPLLFLGYALYRRVRSI</sequence>
<keyword evidence="1" id="KW-1133">Transmembrane helix</keyword>
<accession>A0A383CRN0</accession>
<feature type="non-terminal residue" evidence="2">
    <location>
        <position position="1"/>
    </location>
</feature>
<proteinExistence type="predicted"/>
<organism evidence="2">
    <name type="scientific">marine metagenome</name>
    <dbReference type="NCBI Taxonomy" id="408172"/>
    <lineage>
        <taxon>unclassified sequences</taxon>
        <taxon>metagenomes</taxon>
        <taxon>ecological metagenomes</taxon>
    </lineage>
</organism>
<reference evidence="2" key="1">
    <citation type="submission" date="2018-05" db="EMBL/GenBank/DDBJ databases">
        <authorList>
            <person name="Lanie J.A."/>
            <person name="Ng W.-L."/>
            <person name="Kazmierczak K.M."/>
            <person name="Andrzejewski T.M."/>
            <person name="Davidsen T.M."/>
            <person name="Wayne K.J."/>
            <person name="Tettelin H."/>
            <person name="Glass J.I."/>
            <person name="Rusch D."/>
            <person name="Podicherti R."/>
            <person name="Tsui H.-C.T."/>
            <person name="Winkler M.E."/>
        </authorList>
    </citation>
    <scope>NUCLEOTIDE SEQUENCE</scope>
</reference>
<protein>
    <submittedName>
        <fullName evidence="2">Uncharacterized protein</fullName>
    </submittedName>
</protein>
<dbReference type="AlphaFoldDB" id="A0A383CRN0"/>
<evidence type="ECO:0000313" key="2">
    <source>
        <dbReference type="EMBL" id="SVE34680.1"/>
    </source>
</evidence>
<keyword evidence="1" id="KW-0472">Membrane</keyword>
<feature type="transmembrane region" description="Helical" evidence="1">
    <location>
        <begin position="105"/>
        <end position="124"/>
    </location>
</feature>